<comment type="similarity">
    <text evidence="2 10">Belongs to the disproportionating enzyme family.</text>
</comment>
<evidence type="ECO:0000256" key="10">
    <source>
        <dbReference type="RuleBase" id="RU361207"/>
    </source>
</evidence>
<evidence type="ECO:0000256" key="5">
    <source>
        <dbReference type="ARBA" id="ARBA00022676"/>
    </source>
</evidence>
<organism evidence="11 12">
    <name type="scientific">Porcincola intestinalis</name>
    <dbReference type="NCBI Taxonomy" id="2606632"/>
    <lineage>
        <taxon>Bacteria</taxon>
        <taxon>Bacillati</taxon>
        <taxon>Bacillota</taxon>
        <taxon>Clostridia</taxon>
        <taxon>Lachnospirales</taxon>
        <taxon>Lachnospiraceae</taxon>
        <taxon>Porcincola</taxon>
    </lineage>
</organism>
<evidence type="ECO:0000256" key="4">
    <source>
        <dbReference type="ARBA" id="ARBA00020295"/>
    </source>
</evidence>
<keyword evidence="12" id="KW-1185">Reference proteome</keyword>
<keyword evidence="6 10" id="KW-0808">Transferase</keyword>
<evidence type="ECO:0000313" key="12">
    <source>
        <dbReference type="Proteomes" id="UP000481852"/>
    </source>
</evidence>
<evidence type="ECO:0000313" key="11">
    <source>
        <dbReference type="EMBL" id="MSS13477.1"/>
    </source>
</evidence>
<dbReference type="InterPro" id="IPR017853">
    <property type="entry name" value="GH"/>
</dbReference>
<evidence type="ECO:0000256" key="3">
    <source>
        <dbReference type="ARBA" id="ARBA00012560"/>
    </source>
</evidence>
<dbReference type="GO" id="GO:0004134">
    <property type="term" value="F:4-alpha-glucanotransferase activity"/>
    <property type="evidence" value="ECO:0007669"/>
    <property type="project" value="UniProtKB-EC"/>
</dbReference>
<evidence type="ECO:0000256" key="9">
    <source>
        <dbReference type="ARBA" id="ARBA00031501"/>
    </source>
</evidence>
<evidence type="ECO:0000256" key="7">
    <source>
        <dbReference type="ARBA" id="ARBA00023277"/>
    </source>
</evidence>
<evidence type="ECO:0000256" key="6">
    <source>
        <dbReference type="ARBA" id="ARBA00022679"/>
    </source>
</evidence>
<evidence type="ECO:0000256" key="2">
    <source>
        <dbReference type="ARBA" id="ARBA00005684"/>
    </source>
</evidence>
<dbReference type="NCBIfam" id="TIGR00217">
    <property type="entry name" value="malQ"/>
    <property type="match status" value="1"/>
</dbReference>
<keyword evidence="5 10" id="KW-0328">Glycosyltransferase</keyword>
<comment type="catalytic activity">
    <reaction evidence="1 10">
        <text>Transfers a segment of a (1-&gt;4)-alpha-D-glucan to a new position in an acceptor, which may be glucose or a (1-&gt;4)-alpha-D-glucan.</text>
        <dbReference type="EC" id="2.4.1.25"/>
    </reaction>
</comment>
<dbReference type="AlphaFoldDB" id="A0A6L5X1Y1"/>
<gene>
    <name evidence="11" type="primary">malQ</name>
    <name evidence="11" type="ORF">FYJ35_00150</name>
</gene>
<evidence type="ECO:0000256" key="1">
    <source>
        <dbReference type="ARBA" id="ARBA00000439"/>
    </source>
</evidence>
<dbReference type="PANTHER" id="PTHR32438:SF5">
    <property type="entry name" value="4-ALPHA-GLUCANOTRANSFERASE DPE1, CHLOROPLASTIC_AMYLOPLASTIC"/>
    <property type="match status" value="1"/>
</dbReference>
<reference evidence="11 12" key="1">
    <citation type="submission" date="2019-08" db="EMBL/GenBank/DDBJ databases">
        <title>In-depth cultivation of the pig gut microbiome towards novel bacterial diversity and tailored functional studies.</title>
        <authorList>
            <person name="Wylensek D."/>
            <person name="Hitch T.C.A."/>
            <person name="Clavel T."/>
        </authorList>
    </citation>
    <scope>NUCLEOTIDE SEQUENCE [LARGE SCALE GENOMIC DNA]</scope>
    <source>
        <strain evidence="11 12">Oil+RF-744-WCA-WT-11</strain>
    </source>
</reference>
<dbReference type="NCBIfam" id="NF011080">
    <property type="entry name" value="PRK14508.1-3"/>
    <property type="match status" value="1"/>
</dbReference>
<dbReference type="GO" id="GO:0005975">
    <property type="term" value="P:carbohydrate metabolic process"/>
    <property type="evidence" value="ECO:0007669"/>
    <property type="project" value="InterPro"/>
</dbReference>
<dbReference type="EMBL" id="VULZ01000001">
    <property type="protein sequence ID" value="MSS13477.1"/>
    <property type="molecule type" value="Genomic_DNA"/>
</dbReference>
<dbReference type="Proteomes" id="UP000481852">
    <property type="component" value="Unassembled WGS sequence"/>
</dbReference>
<dbReference type="Pfam" id="PF02446">
    <property type="entry name" value="Glyco_hydro_77"/>
    <property type="match status" value="1"/>
</dbReference>
<comment type="caution">
    <text evidence="11">The sequence shown here is derived from an EMBL/GenBank/DDBJ whole genome shotgun (WGS) entry which is preliminary data.</text>
</comment>
<dbReference type="RefSeq" id="WP_154521379.1">
    <property type="nucleotide sequence ID" value="NZ_VULZ01000001.1"/>
</dbReference>
<dbReference type="PANTHER" id="PTHR32438">
    <property type="entry name" value="4-ALPHA-GLUCANOTRANSFERASE DPE1, CHLOROPLASTIC/AMYLOPLASTIC"/>
    <property type="match status" value="1"/>
</dbReference>
<sequence length="502" mass="57948">MRYAGILLPISSLPSPYGIGTFSKSARQVVDQLEAAGQHYWQILPLGPTGYGDSPYQSFSAFAGNPYFIDLDALIEEGLLKKSEVDTVDFGQVDETKVDYYKLYTNRFTVLKLACGRSRFDQTKEYKRFFSENEDWLPDYALFMAVKNANNGKSFQEWPLELRKRDPETLRKAKETYSGEIRFYCFLQYMFAFQWSSLKKYANDHGIEIIGDIPIYVSPDSSDFWAHPEMFQVDEDGRPKAVAGCPPDAFSADGQLWGNPLYDWSYHEKTNFSWWKRRIDHCLKLYDVVRVDHFRGFDEYYSIPYGSVNAVKGKWMPGPGMKLFRALAENPKVTSKSIIAEDLGFLTPSVIQLVKDSGFPGMKVIEFAFDSRDSGNYLPYNYPHNSIVYTGTHDNQTLYAWYDELSDDDRKLADDYLGLADVPRKEKTWQFIRLAMESVSDTCVIPMQDYLNLDSWARMNHPSTTGGNWCWRLRKDEFSDELASKIRRLTKISGRLAQRNTK</sequence>
<keyword evidence="7 10" id="KW-0119">Carbohydrate metabolism</keyword>
<proteinExistence type="inferred from homology"/>
<name>A0A6L5X1Y1_9FIRM</name>
<dbReference type="SUPFAM" id="SSF51445">
    <property type="entry name" value="(Trans)glycosidases"/>
    <property type="match status" value="1"/>
</dbReference>
<dbReference type="Gene3D" id="3.20.20.80">
    <property type="entry name" value="Glycosidases"/>
    <property type="match status" value="1"/>
</dbReference>
<accession>A0A6L5X1Y1</accession>
<dbReference type="EC" id="2.4.1.25" evidence="3 10"/>
<protein>
    <recommendedName>
        <fullName evidence="4 10">4-alpha-glucanotransferase</fullName>
        <ecNumber evidence="3 10">2.4.1.25</ecNumber>
    </recommendedName>
    <alternativeName>
        <fullName evidence="8 10">Amylomaltase</fullName>
    </alternativeName>
    <alternativeName>
        <fullName evidence="9 10">Disproportionating enzyme</fullName>
    </alternativeName>
</protein>
<dbReference type="InterPro" id="IPR003385">
    <property type="entry name" value="Glyco_hydro_77"/>
</dbReference>
<evidence type="ECO:0000256" key="8">
    <source>
        <dbReference type="ARBA" id="ARBA00031423"/>
    </source>
</evidence>